<evidence type="ECO:0000256" key="4">
    <source>
        <dbReference type="ARBA" id="ARBA00023239"/>
    </source>
</evidence>
<evidence type="ECO:0000256" key="3">
    <source>
        <dbReference type="ARBA" id="ARBA00022833"/>
    </source>
</evidence>
<organism evidence="6 7">
    <name type="scientific">Crucibulum laeve</name>
    <dbReference type="NCBI Taxonomy" id="68775"/>
    <lineage>
        <taxon>Eukaryota</taxon>
        <taxon>Fungi</taxon>
        <taxon>Dikarya</taxon>
        <taxon>Basidiomycota</taxon>
        <taxon>Agaricomycotina</taxon>
        <taxon>Agaricomycetes</taxon>
        <taxon>Agaricomycetidae</taxon>
        <taxon>Agaricales</taxon>
        <taxon>Agaricineae</taxon>
        <taxon>Nidulariaceae</taxon>
        <taxon>Crucibulum</taxon>
    </lineage>
</organism>
<evidence type="ECO:0000256" key="1">
    <source>
        <dbReference type="ARBA" id="ARBA00005495"/>
    </source>
</evidence>
<keyword evidence="2" id="KW-0479">Metal-binding</keyword>
<accession>A0A5C3M0I3</accession>
<proteinExistence type="inferred from homology"/>
<dbReference type="STRING" id="68775.A0A5C3M0I3"/>
<keyword evidence="3" id="KW-0862">Zinc</keyword>
<evidence type="ECO:0000313" key="6">
    <source>
        <dbReference type="EMBL" id="TFK34511.1"/>
    </source>
</evidence>
<dbReference type="Gene3D" id="3.90.1590.10">
    <property type="entry name" value="glutathione-dependent formaldehyde- activating enzyme (gfa)"/>
    <property type="match status" value="2"/>
</dbReference>
<gene>
    <name evidence="6" type="ORF">BDQ12DRAFT_689719</name>
</gene>
<dbReference type="AlphaFoldDB" id="A0A5C3M0I3"/>
<dbReference type="PROSITE" id="PS51891">
    <property type="entry name" value="CENP_V_GFA"/>
    <property type="match status" value="1"/>
</dbReference>
<dbReference type="InterPro" id="IPR006913">
    <property type="entry name" value="CENP-V/GFA"/>
</dbReference>
<reference evidence="6 7" key="1">
    <citation type="journal article" date="2019" name="Nat. Ecol. Evol.">
        <title>Megaphylogeny resolves global patterns of mushroom evolution.</title>
        <authorList>
            <person name="Varga T."/>
            <person name="Krizsan K."/>
            <person name="Foldi C."/>
            <person name="Dima B."/>
            <person name="Sanchez-Garcia M."/>
            <person name="Sanchez-Ramirez S."/>
            <person name="Szollosi G.J."/>
            <person name="Szarkandi J.G."/>
            <person name="Papp V."/>
            <person name="Albert L."/>
            <person name="Andreopoulos W."/>
            <person name="Angelini C."/>
            <person name="Antonin V."/>
            <person name="Barry K.W."/>
            <person name="Bougher N.L."/>
            <person name="Buchanan P."/>
            <person name="Buyck B."/>
            <person name="Bense V."/>
            <person name="Catcheside P."/>
            <person name="Chovatia M."/>
            <person name="Cooper J."/>
            <person name="Damon W."/>
            <person name="Desjardin D."/>
            <person name="Finy P."/>
            <person name="Geml J."/>
            <person name="Haridas S."/>
            <person name="Hughes K."/>
            <person name="Justo A."/>
            <person name="Karasinski D."/>
            <person name="Kautmanova I."/>
            <person name="Kiss B."/>
            <person name="Kocsube S."/>
            <person name="Kotiranta H."/>
            <person name="LaButti K.M."/>
            <person name="Lechner B.E."/>
            <person name="Liimatainen K."/>
            <person name="Lipzen A."/>
            <person name="Lukacs Z."/>
            <person name="Mihaltcheva S."/>
            <person name="Morgado L.N."/>
            <person name="Niskanen T."/>
            <person name="Noordeloos M.E."/>
            <person name="Ohm R.A."/>
            <person name="Ortiz-Santana B."/>
            <person name="Ovrebo C."/>
            <person name="Racz N."/>
            <person name="Riley R."/>
            <person name="Savchenko A."/>
            <person name="Shiryaev A."/>
            <person name="Soop K."/>
            <person name="Spirin V."/>
            <person name="Szebenyi C."/>
            <person name="Tomsovsky M."/>
            <person name="Tulloss R.E."/>
            <person name="Uehling J."/>
            <person name="Grigoriev I.V."/>
            <person name="Vagvolgyi C."/>
            <person name="Papp T."/>
            <person name="Martin F.M."/>
            <person name="Miettinen O."/>
            <person name="Hibbett D.S."/>
            <person name="Nagy L.G."/>
        </authorList>
    </citation>
    <scope>NUCLEOTIDE SEQUENCE [LARGE SCALE GENOMIC DNA]</scope>
    <source>
        <strain evidence="6 7">CBS 166.37</strain>
    </source>
</reference>
<dbReference type="SUPFAM" id="SSF51316">
    <property type="entry name" value="Mss4-like"/>
    <property type="match status" value="2"/>
</dbReference>
<dbReference type="Proteomes" id="UP000308652">
    <property type="component" value="Unassembled WGS sequence"/>
</dbReference>
<keyword evidence="7" id="KW-1185">Reference proteome</keyword>
<dbReference type="InterPro" id="IPR011057">
    <property type="entry name" value="Mss4-like_sf"/>
</dbReference>
<sequence>MISLELHYFLSSTRLDAYKVVVQPSLPFIFNTQYSPTHHTEFHRAMSPYTYINASCHCELNTFRVAFPTESLPISSDLCHCDTCRHSSGQLVVYHVNIHGRPLELHSDDPIDLSDMTQYKSGPHTTRYFCPICSAHLLWENKEKEDAPYYCVAAGSLERVDGIVNVDYHIFVEDTKDGGLSEHLKTDAEGKELARYAKAKDSETLPLGWNVLEQTAKPPSDDEKLHAYCACKAIQFSITRPNEDSSLPYAAYPDLLKPYDVTHLSKVHNSDNEKWWLRPVHAEKPTKYLAGHCACRSCRLTSGFPIQSWAFVPRTNLIDPHTGTSVELDDGNRLKGLKQYISSPGRYREFCPTCGATVFWWNVSRPDIIDVSVGLVDQEKEGARAERWLDWHKERVSFEEMALARQTIQALEEGLKASATP</sequence>
<dbReference type="GO" id="GO:0016846">
    <property type="term" value="F:carbon-sulfur lyase activity"/>
    <property type="evidence" value="ECO:0007669"/>
    <property type="project" value="InterPro"/>
</dbReference>
<comment type="similarity">
    <text evidence="1">Belongs to the Gfa family.</text>
</comment>
<protein>
    <submittedName>
        <fullName evidence="6">Mss4-like protein</fullName>
    </submittedName>
</protein>
<feature type="domain" description="CENP-V/GFA" evidence="5">
    <location>
        <begin position="51"/>
        <end position="167"/>
    </location>
</feature>
<evidence type="ECO:0000256" key="2">
    <source>
        <dbReference type="ARBA" id="ARBA00022723"/>
    </source>
</evidence>
<name>A0A5C3M0I3_9AGAR</name>
<dbReference type="PANTHER" id="PTHR33337:SF31">
    <property type="entry name" value="DUF636 DOMAIN PROTEIN (AFU_ORTHOLOGUE AFUA_2G12650)"/>
    <property type="match status" value="1"/>
</dbReference>
<dbReference type="OrthoDB" id="5422068at2759"/>
<dbReference type="PANTHER" id="PTHR33337">
    <property type="entry name" value="GFA DOMAIN-CONTAINING PROTEIN"/>
    <property type="match status" value="1"/>
</dbReference>
<dbReference type="GO" id="GO:0046872">
    <property type="term" value="F:metal ion binding"/>
    <property type="evidence" value="ECO:0007669"/>
    <property type="project" value="UniProtKB-KW"/>
</dbReference>
<evidence type="ECO:0000313" key="7">
    <source>
        <dbReference type="Proteomes" id="UP000308652"/>
    </source>
</evidence>
<dbReference type="Pfam" id="PF04828">
    <property type="entry name" value="GFA"/>
    <property type="match status" value="2"/>
</dbReference>
<dbReference type="EMBL" id="ML213631">
    <property type="protein sequence ID" value="TFK34511.1"/>
    <property type="molecule type" value="Genomic_DNA"/>
</dbReference>
<evidence type="ECO:0000259" key="5">
    <source>
        <dbReference type="PROSITE" id="PS51891"/>
    </source>
</evidence>
<keyword evidence="4" id="KW-0456">Lyase</keyword>